<keyword evidence="3" id="KW-0808">Transferase</keyword>
<keyword evidence="11" id="KW-1185">Reference proteome</keyword>
<feature type="domain" description="Protein kinase" evidence="9">
    <location>
        <begin position="1"/>
        <end position="286"/>
    </location>
</feature>
<comment type="caution">
    <text evidence="10">The sequence shown here is derived from an EMBL/GenBank/DDBJ whole genome shotgun (WGS) entry which is preliminary data.</text>
</comment>
<gene>
    <name evidence="10" type="ORF">CYMTET_56421</name>
</gene>
<dbReference type="PROSITE" id="PS00107">
    <property type="entry name" value="PROTEIN_KINASE_ATP"/>
    <property type="match status" value="1"/>
</dbReference>
<dbReference type="EC" id="2.7.11.1" evidence="2"/>
<evidence type="ECO:0000256" key="3">
    <source>
        <dbReference type="ARBA" id="ARBA00022679"/>
    </source>
</evidence>
<dbReference type="InterPro" id="IPR017441">
    <property type="entry name" value="Protein_kinase_ATP_BS"/>
</dbReference>
<evidence type="ECO:0000256" key="8">
    <source>
        <dbReference type="RuleBase" id="RU000304"/>
    </source>
</evidence>
<keyword evidence="8" id="KW-0723">Serine/threonine-protein kinase</keyword>
<dbReference type="SMART" id="SM00220">
    <property type="entry name" value="S_TKc"/>
    <property type="match status" value="1"/>
</dbReference>
<evidence type="ECO:0000259" key="9">
    <source>
        <dbReference type="PROSITE" id="PS50011"/>
    </source>
</evidence>
<evidence type="ECO:0000256" key="1">
    <source>
        <dbReference type="ARBA" id="ARBA00005926"/>
    </source>
</evidence>
<dbReference type="AlphaFoldDB" id="A0AAE0ELU8"/>
<dbReference type="PROSITE" id="PS00108">
    <property type="entry name" value="PROTEIN_KINASE_ST"/>
    <property type="match status" value="1"/>
</dbReference>
<dbReference type="InterPro" id="IPR008271">
    <property type="entry name" value="Ser/Thr_kinase_AS"/>
</dbReference>
<evidence type="ECO:0000256" key="6">
    <source>
        <dbReference type="ARBA" id="ARBA00022840"/>
    </source>
</evidence>
<dbReference type="GO" id="GO:0005524">
    <property type="term" value="F:ATP binding"/>
    <property type="evidence" value="ECO:0007669"/>
    <property type="project" value="UniProtKB-UniRule"/>
</dbReference>
<organism evidence="10 11">
    <name type="scientific">Cymbomonas tetramitiformis</name>
    <dbReference type="NCBI Taxonomy" id="36881"/>
    <lineage>
        <taxon>Eukaryota</taxon>
        <taxon>Viridiplantae</taxon>
        <taxon>Chlorophyta</taxon>
        <taxon>Pyramimonadophyceae</taxon>
        <taxon>Pyramimonadales</taxon>
        <taxon>Pyramimonadaceae</taxon>
        <taxon>Cymbomonas</taxon>
    </lineage>
</organism>
<dbReference type="GO" id="GO:0004674">
    <property type="term" value="F:protein serine/threonine kinase activity"/>
    <property type="evidence" value="ECO:0007669"/>
    <property type="project" value="UniProtKB-KW"/>
</dbReference>
<dbReference type="Pfam" id="PF00069">
    <property type="entry name" value="Pkinase"/>
    <property type="match status" value="1"/>
</dbReference>
<reference evidence="10 11" key="1">
    <citation type="journal article" date="2015" name="Genome Biol. Evol.">
        <title>Comparative Genomics of a Bacterivorous Green Alga Reveals Evolutionary Causalities and Consequences of Phago-Mixotrophic Mode of Nutrition.</title>
        <authorList>
            <person name="Burns J.A."/>
            <person name="Paasch A."/>
            <person name="Narechania A."/>
            <person name="Kim E."/>
        </authorList>
    </citation>
    <scope>NUCLEOTIDE SEQUENCE [LARGE SCALE GENOMIC DNA]</scope>
    <source>
        <strain evidence="10 11">PLY_AMNH</strain>
    </source>
</reference>
<dbReference type="EMBL" id="LGRX02035766">
    <property type="protein sequence ID" value="KAK3233273.1"/>
    <property type="molecule type" value="Genomic_DNA"/>
</dbReference>
<evidence type="ECO:0000256" key="2">
    <source>
        <dbReference type="ARBA" id="ARBA00012513"/>
    </source>
</evidence>
<evidence type="ECO:0000256" key="5">
    <source>
        <dbReference type="ARBA" id="ARBA00022777"/>
    </source>
</evidence>
<evidence type="ECO:0000313" key="10">
    <source>
        <dbReference type="EMBL" id="KAK3233273.1"/>
    </source>
</evidence>
<evidence type="ECO:0000256" key="4">
    <source>
        <dbReference type="ARBA" id="ARBA00022741"/>
    </source>
</evidence>
<dbReference type="CDD" id="cd14016">
    <property type="entry name" value="STKc_CK1"/>
    <property type="match status" value="1"/>
</dbReference>
<dbReference type="InterPro" id="IPR000719">
    <property type="entry name" value="Prot_kinase_dom"/>
</dbReference>
<dbReference type="InterPro" id="IPR011009">
    <property type="entry name" value="Kinase-like_dom_sf"/>
</dbReference>
<dbReference type="Proteomes" id="UP001190700">
    <property type="component" value="Unassembled WGS sequence"/>
</dbReference>
<dbReference type="SUPFAM" id="SSF56112">
    <property type="entry name" value="Protein kinase-like (PK-like)"/>
    <property type="match status" value="1"/>
</dbReference>
<dbReference type="InterPro" id="IPR050235">
    <property type="entry name" value="CK1_Ser-Thr_kinase"/>
</dbReference>
<comment type="similarity">
    <text evidence="1">Belongs to the protein kinase superfamily. CK1 Ser/Thr protein kinase family. Casein kinase I subfamily.</text>
</comment>
<dbReference type="PANTHER" id="PTHR11909">
    <property type="entry name" value="CASEIN KINASE-RELATED"/>
    <property type="match status" value="1"/>
</dbReference>
<dbReference type="Gene3D" id="1.10.510.10">
    <property type="entry name" value="Transferase(Phosphotransferase) domain 1"/>
    <property type="match status" value="1"/>
</dbReference>
<name>A0AAE0ELU8_9CHLO</name>
<keyword evidence="6 7" id="KW-0067">ATP-binding</keyword>
<accession>A0AAE0ELU8</accession>
<evidence type="ECO:0000256" key="7">
    <source>
        <dbReference type="PROSITE-ProRule" id="PRU10141"/>
    </source>
</evidence>
<proteinExistence type="inferred from homology"/>
<dbReference type="PROSITE" id="PS50011">
    <property type="entry name" value="PROTEIN_KINASE_DOM"/>
    <property type="match status" value="1"/>
</dbReference>
<sequence>MVRPIGKGAFGEVFEAKHVNAGTRVAAKLESIASNLHTLQEEADILKQLGGREGGRDGVPHLFEYTPRISGYNVLIMDLFGSSLDNHLNQSDAKKFTVRTVFMLAQDLIKRLQFIHSKGVLHRDIKPENLVMGLGRRAHEVVLIDFGLAKRFTTDSGQHIPRKANKSFCGTARYASLWTHQGLEQSRRDDLESLGYVLLKMLLGVLPWQGLRATSGQQTSKQLSYQRIYDKKKNSSATHMCRDFPPFVQYVFETYFGICRNLEFEETPPYTELYRLFGRYIKHDGVFTQGVTPLSESARYDIVHTGEWSNTAARSDTSTVSSSLRSLSNQAQGGCVTMADLDSRLREMHIERGISMTAFREVIRDKGYCLKNCHPYGSPKELQKVLRKSPKLLVKKEQAKQYAYVKKCLIAV</sequence>
<keyword evidence="4 7" id="KW-0547">Nucleotide-binding</keyword>
<feature type="binding site" evidence="7">
    <location>
        <position position="28"/>
    </location>
    <ligand>
        <name>ATP</name>
        <dbReference type="ChEBI" id="CHEBI:30616"/>
    </ligand>
</feature>
<protein>
    <recommendedName>
        <fullName evidence="2">non-specific serine/threonine protein kinase</fullName>
        <ecNumber evidence="2">2.7.11.1</ecNumber>
    </recommendedName>
</protein>
<keyword evidence="5" id="KW-0418">Kinase</keyword>
<evidence type="ECO:0000313" key="11">
    <source>
        <dbReference type="Proteomes" id="UP001190700"/>
    </source>
</evidence>